<keyword evidence="6" id="KW-0539">Nucleus</keyword>
<dbReference type="Proteomes" id="UP001055439">
    <property type="component" value="Chromosome 5"/>
</dbReference>
<keyword evidence="9" id="KW-0732">Signal</keyword>
<dbReference type="PANTHER" id="PTHR45675:SF125">
    <property type="entry name" value="MYB DNA-BINDING DOMAIN SUPERFAMILY PROTEIN-RELATED"/>
    <property type="match status" value="1"/>
</dbReference>
<dbReference type="PANTHER" id="PTHR45675">
    <property type="entry name" value="MYB TRANSCRIPTION FACTOR-RELATED-RELATED"/>
    <property type="match status" value="1"/>
</dbReference>
<dbReference type="GO" id="GO:0003700">
    <property type="term" value="F:DNA-binding transcription factor activity"/>
    <property type="evidence" value="ECO:0007669"/>
    <property type="project" value="InterPro"/>
</dbReference>
<dbReference type="EMBL" id="CP097507">
    <property type="protein sequence ID" value="URE02926.1"/>
    <property type="molecule type" value="Genomic_DNA"/>
</dbReference>
<protein>
    <submittedName>
        <fullName evidence="12">Myb-related protein</fullName>
    </submittedName>
</protein>
<evidence type="ECO:0000256" key="7">
    <source>
        <dbReference type="ARBA" id="ARBA00057804"/>
    </source>
</evidence>
<dbReference type="GO" id="GO:0005634">
    <property type="term" value="C:nucleus"/>
    <property type="evidence" value="ECO:0007669"/>
    <property type="project" value="UniProtKB-SubCell"/>
</dbReference>
<feature type="domain" description="HTH myb-type" evidence="11">
    <location>
        <begin position="53"/>
        <end position="105"/>
    </location>
</feature>
<evidence type="ECO:0000259" key="11">
    <source>
        <dbReference type="PROSITE" id="PS51294"/>
    </source>
</evidence>
<dbReference type="FunFam" id="1.10.10.60:FF:000011">
    <property type="entry name" value="Myb transcription factor"/>
    <property type="match status" value="1"/>
</dbReference>
<dbReference type="FunFam" id="1.10.10.60:FF:000259">
    <property type="entry name" value="MYB transcription factor"/>
    <property type="match status" value="1"/>
</dbReference>
<evidence type="ECO:0000256" key="5">
    <source>
        <dbReference type="ARBA" id="ARBA00023163"/>
    </source>
</evidence>
<dbReference type="InterPro" id="IPR017930">
    <property type="entry name" value="Myb_dom"/>
</dbReference>
<evidence type="ECO:0000256" key="2">
    <source>
        <dbReference type="ARBA" id="ARBA00022737"/>
    </source>
</evidence>
<keyword evidence="4" id="KW-0238">DNA-binding</keyword>
<feature type="non-terminal residue" evidence="12">
    <location>
        <position position="1"/>
    </location>
</feature>
<dbReference type="OrthoDB" id="2143914at2759"/>
<dbReference type="Gene3D" id="1.10.10.60">
    <property type="entry name" value="Homeodomain-like"/>
    <property type="match status" value="2"/>
</dbReference>
<keyword evidence="13" id="KW-1185">Reference proteome</keyword>
<dbReference type="SUPFAM" id="SSF46689">
    <property type="entry name" value="Homeodomain-like"/>
    <property type="match status" value="1"/>
</dbReference>
<dbReference type="PROSITE" id="PS51294">
    <property type="entry name" value="HTH_MYB"/>
    <property type="match status" value="2"/>
</dbReference>
<comment type="function">
    <text evidence="7">Transcription factor.</text>
</comment>
<reference evidence="12" key="1">
    <citation type="submission" date="2022-05" db="EMBL/GenBank/DDBJ databases">
        <title>The Musa troglodytarum L. genome provides insights into the mechanism of non-climacteric behaviour and enrichment of carotenoids.</title>
        <authorList>
            <person name="Wang J."/>
        </authorList>
    </citation>
    <scope>NUCLEOTIDE SEQUENCE</scope>
    <source>
        <tissue evidence="12">Leaf</tissue>
    </source>
</reference>
<feature type="compositionally biased region" description="Basic residues" evidence="8">
    <location>
        <begin position="152"/>
        <end position="161"/>
    </location>
</feature>
<evidence type="ECO:0000256" key="8">
    <source>
        <dbReference type="SAM" id="MobiDB-lite"/>
    </source>
</evidence>
<feature type="domain" description="Myb-like" evidence="10">
    <location>
        <begin position="53"/>
        <end position="105"/>
    </location>
</feature>
<dbReference type="AlphaFoldDB" id="A0A9E7FTY6"/>
<evidence type="ECO:0000256" key="4">
    <source>
        <dbReference type="ARBA" id="ARBA00023125"/>
    </source>
</evidence>
<dbReference type="InterPro" id="IPR001005">
    <property type="entry name" value="SANT/Myb"/>
</dbReference>
<evidence type="ECO:0000256" key="1">
    <source>
        <dbReference type="ARBA" id="ARBA00004123"/>
    </source>
</evidence>
<accession>A0A9E7FTY6</accession>
<feature type="signal peptide" evidence="9">
    <location>
        <begin position="1"/>
        <end position="18"/>
    </location>
</feature>
<evidence type="ECO:0000256" key="9">
    <source>
        <dbReference type="SAM" id="SignalP"/>
    </source>
</evidence>
<feature type="domain" description="Myb-like" evidence="10">
    <location>
        <begin position="106"/>
        <end position="156"/>
    </location>
</feature>
<evidence type="ECO:0000256" key="6">
    <source>
        <dbReference type="ARBA" id="ARBA00023242"/>
    </source>
</evidence>
<name>A0A9E7FTY6_9LILI</name>
<evidence type="ECO:0000256" key="3">
    <source>
        <dbReference type="ARBA" id="ARBA00023015"/>
    </source>
</evidence>
<dbReference type="InterPro" id="IPR009057">
    <property type="entry name" value="Homeodomain-like_sf"/>
</dbReference>
<evidence type="ECO:0000313" key="12">
    <source>
        <dbReference type="EMBL" id="URE02926.1"/>
    </source>
</evidence>
<keyword evidence="3" id="KW-0805">Transcription regulation</keyword>
<comment type="subcellular location">
    <subcellularLocation>
        <location evidence="1">Nucleus</location>
    </subcellularLocation>
</comment>
<dbReference type="CDD" id="cd00167">
    <property type="entry name" value="SANT"/>
    <property type="match status" value="2"/>
</dbReference>
<feature type="compositionally biased region" description="Low complexity" evidence="8">
    <location>
        <begin position="166"/>
        <end position="185"/>
    </location>
</feature>
<keyword evidence="2" id="KW-0677">Repeat</keyword>
<keyword evidence="5" id="KW-0804">Transcription</keyword>
<dbReference type="Pfam" id="PF00249">
    <property type="entry name" value="Myb_DNA-binding"/>
    <property type="match status" value="2"/>
</dbReference>
<sequence>KNHLDLFLVAINVGGVVASDQPSGAEGKTTRTTIERGLGEDKEEAKLAMAAKKEEMRRGPWMEQEDLQLVRFVRLFGERRWDYLAEVSGLNRSGKSCRLRWVNYLHPGLRHGRMTPEEEHLVLELHAKWGNRWSRIARCLPGRTDNEIKNYWRTRMRKKAQERRMSTSSSPSPSTSSSNISSSANEPPPELAMKKRDGTESVAVGSSLALGFGTNEGVMAYSMDQIWDEIAASDRVSGLSTEEHKDGARSVASPVWEHCSASPWRVDDEEFEMPTPTDGLIVSSNS</sequence>
<feature type="domain" description="HTH myb-type" evidence="11">
    <location>
        <begin position="106"/>
        <end position="160"/>
    </location>
</feature>
<dbReference type="InterPro" id="IPR044676">
    <property type="entry name" value="EOBI/EOBII-like_plant"/>
</dbReference>
<gene>
    <name evidence="12" type="ORF">MUK42_19357</name>
</gene>
<organism evidence="12 13">
    <name type="scientific">Musa troglodytarum</name>
    <name type="common">fe'i banana</name>
    <dbReference type="NCBI Taxonomy" id="320322"/>
    <lineage>
        <taxon>Eukaryota</taxon>
        <taxon>Viridiplantae</taxon>
        <taxon>Streptophyta</taxon>
        <taxon>Embryophyta</taxon>
        <taxon>Tracheophyta</taxon>
        <taxon>Spermatophyta</taxon>
        <taxon>Magnoliopsida</taxon>
        <taxon>Liliopsida</taxon>
        <taxon>Zingiberales</taxon>
        <taxon>Musaceae</taxon>
        <taxon>Musa</taxon>
    </lineage>
</organism>
<evidence type="ECO:0000259" key="10">
    <source>
        <dbReference type="PROSITE" id="PS50090"/>
    </source>
</evidence>
<feature type="region of interest" description="Disordered" evidence="8">
    <location>
        <begin position="151"/>
        <end position="199"/>
    </location>
</feature>
<feature type="chain" id="PRO_5038725076" evidence="9">
    <location>
        <begin position="19"/>
        <end position="286"/>
    </location>
</feature>
<feature type="region of interest" description="Disordered" evidence="8">
    <location>
        <begin position="267"/>
        <end position="286"/>
    </location>
</feature>
<dbReference type="GO" id="GO:0043565">
    <property type="term" value="F:sequence-specific DNA binding"/>
    <property type="evidence" value="ECO:0007669"/>
    <property type="project" value="InterPro"/>
</dbReference>
<evidence type="ECO:0000313" key="13">
    <source>
        <dbReference type="Proteomes" id="UP001055439"/>
    </source>
</evidence>
<dbReference type="SMART" id="SM00717">
    <property type="entry name" value="SANT"/>
    <property type="match status" value="2"/>
</dbReference>
<dbReference type="PROSITE" id="PS50090">
    <property type="entry name" value="MYB_LIKE"/>
    <property type="match status" value="2"/>
</dbReference>
<proteinExistence type="predicted"/>